<protein>
    <submittedName>
        <fullName evidence="6">Uncharacterized protein</fullName>
    </submittedName>
</protein>
<evidence type="ECO:0000256" key="1">
    <source>
        <dbReference type="ARBA" id="ARBA00022737"/>
    </source>
</evidence>
<dbReference type="Pfam" id="PF12796">
    <property type="entry name" value="Ank_2"/>
    <property type="match status" value="1"/>
</dbReference>
<dbReference type="InterPro" id="IPR036770">
    <property type="entry name" value="Ankyrin_rpt-contain_sf"/>
</dbReference>
<feature type="transmembrane region" description="Helical" evidence="5">
    <location>
        <begin position="236"/>
        <end position="257"/>
    </location>
</feature>
<keyword evidence="2 3" id="KW-0040">ANK repeat</keyword>
<feature type="compositionally biased region" description="Basic and acidic residues" evidence="4">
    <location>
        <begin position="176"/>
        <end position="187"/>
    </location>
</feature>
<evidence type="ECO:0000256" key="5">
    <source>
        <dbReference type="SAM" id="Phobius"/>
    </source>
</evidence>
<dbReference type="SUPFAM" id="SSF48403">
    <property type="entry name" value="Ankyrin repeat"/>
    <property type="match status" value="1"/>
</dbReference>
<organism evidence="6 7">
    <name type="scientific">Fusarium venenatum</name>
    <dbReference type="NCBI Taxonomy" id="56646"/>
    <lineage>
        <taxon>Eukaryota</taxon>
        <taxon>Fungi</taxon>
        <taxon>Dikarya</taxon>
        <taxon>Ascomycota</taxon>
        <taxon>Pezizomycotina</taxon>
        <taxon>Sordariomycetes</taxon>
        <taxon>Hypocreomycetidae</taxon>
        <taxon>Hypocreales</taxon>
        <taxon>Nectriaceae</taxon>
        <taxon>Fusarium</taxon>
    </lineage>
</organism>
<accession>A0A2L2U0P6</accession>
<keyword evidence="5" id="KW-1133">Transmembrane helix</keyword>
<evidence type="ECO:0000256" key="3">
    <source>
        <dbReference type="PROSITE-ProRule" id="PRU00023"/>
    </source>
</evidence>
<feature type="transmembrane region" description="Helical" evidence="5">
    <location>
        <begin position="65"/>
        <end position="87"/>
    </location>
</feature>
<dbReference type="SMART" id="SM00248">
    <property type="entry name" value="ANK"/>
    <property type="match status" value="8"/>
</dbReference>
<dbReference type="EMBL" id="LN649229">
    <property type="protein sequence ID" value="CEI67395.1"/>
    <property type="molecule type" value="Genomic_DNA"/>
</dbReference>
<dbReference type="PROSITE" id="PS50088">
    <property type="entry name" value="ANK_REPEAT"/>
    <property type="match status" value="4"/>
</dbReference>
<feature type="repeat" description="ANK" evidence="3">
    <location>
        <begin position="1395"/>
        <end position="1427"/>
    </location>
</feature>
<feature type="region of interest" description="Disordered" evidence="4">
    <location>
        <begin position="176"/>
        <end position="202"/>
    </location>
</feature>
<feature type="transmembrane region" description="Helical" evidence="5">
    <location>
        <begin position="368"/>
        <end position="391"/>
    </location>
</feature>
<dbReference type="OrthoDB" id="194358at2759"/>
<keyword evidence="7" id="KW-1185">Reference proteome</keyword>
<dbReference type="PROSITE" id="PS50297">
    <property type="entry name" value="ANK_REP_REGION"/>
    <property type="match status" value="4"/>
</dbReference>
<sequence length="1507" mass="169554">MGMSSIYFAIYSFCLISTYLLGFARAASLLEDGDDFSNNLVSDLAPLLALFGERVTTQFMSQSTGWADCIALAMAPMGVITIIVSAIRVTGPRWLKAVVGRARENVAAAELEVMSSTSSEACELWNGKTRAVVRCPGATDNCEFICIYPTSMLDKRHKGNTLKRVQIMDIKNAKNRDKIGDSNHQETRTGTPPPDQKRNSLISPASDDTIIITRNTAHLAPNMTLNCSADGERWQMWACAVVGIIIQSGVLVFFGFLTKYKTLRFEKDGSPVETYAMPMAVVGTLILNLGILVCAHAVDESSKEEVFEVTDSSAAVAMVWLQKKTKVSEQDFDSAAIYPTMKRSRAYTSERTIDDDGSQKAKTQDKGWWLKFMSTMGAATSLLGFFVQFIGLRGMHWLATIAQLGAIIIMTILRAVVRRHLALGLMSHDLCDSTGFELEWFVSSFLNKGGISWIPQEHPQTQNADTDGKRTKASKFTFEIQTNDTEVVQSSNSSFRQRDATQSFLKVSTLQHPQGILDLRRHLGELSKWKGPASTEAIAVANAIEKTMNFVMPLLSQKKVEREFVWTIRVNYNWGQSENSNDRTPKNIGMNLRYSLNNGWIAPVDEIEAALSLWLHSMKEVQAPDKTQHDFPSGNDHWIRGSPAQQQRCLQVLGPSEDVLLRDLTWWMPKGLDGILAARVKDSDVMDDKKFPYTVKRERVGYSGRRCPTVKRNEKSWTKDLSYWDWKPAADLHRDTDEIMQERGNIVVQSQQKSPDSQEQPTPDVFQWLVIESQDPLKRFYAKELFSAFIWALATHLGESTISRQLQANIKPDNATGTDAWKSFSLENHELSRFIQSLTELNLWTEQEAWRSIIPPLSATDNLPGLNAVIEMAQNKATTLERDLAWGQAGSVYRWLFDISMPSSPTSHIYVKSTAIMLRFHQRLSSSDSPHSDKTYSEKGDELEEELAKVKGCLRRQEEQNHAVQGDLSLFFDIHQELQRLVENPDIHGLVEHHFDGMSYLSRPERRVYGTFQRPGDIFDRTRLHHAMRSKFIDYEELPGEEMKSQWGGFDYWREHSPRMHQEYIKCMEPVATELESLSLYPFWLVKGIASAILYPFQTLEYLLDNGADPNARDLDHWTPLYYACQPITLDGKTYTSRDCFRVNTLIANKANVNAKGLDGNTPLHCAAISGRSHLVRLLIDSGGNVKAANLEGRTPLHLAAMANDPTMVSLLVKNDCDINIKDQAGQTPLHLAAISGQLACITKLIENGARLDVVDNSQATPLYLAAMDDSPEAFKALLNTDTLRLSMTKAIDEENLDLISLLMDETDPDAWPLADKHGQTPFHEAASNSKLKSLDKIFEKARELQFDLEVVLKKNILGQTVIHVYRPDSVAIIVKHLKPSPELLRRLIETQDDEGCTSLLQAIKAGQKEVVSILIDEGANSRTSSNDKKNILHASLMLPPNHLQHVIQKIKEREGWAQTLSSMLEEEDGNGKTPLDLARMFPIRENEELLEKVLEECKRELRLQGI</sequence>
<name>A0A2L2U0P6_9HYPO</name>
<keyword evidence="5" id="KW-0472">Membrane</keyword>
<keyword evidence="5" id="KW-0812">Transmembrane</keyword>
<keyword evidence="1" id="KW-0677">Repeat</keyword>
<dbReference type="Gene3D" id="1.25.40.20">
    <property type="entry name" value="Ankyrin repeat-containing domain"/>
    <property type="match status" value="3"/>
</dbReference>
<dbReference type="InterPro" id="IPR002110">
    <property type="entry name" value="Ankyrin_rpt"/>
</dbReference>
<dbReference type="Proteomes" id="UP000245910">
    <property type="component" value="Chromosome I"/>
</dbReference>
<dbReference type="PANTHER" id="PTHR24180">
    <property type="entry name" value="CYCLIN-DEPENDENT KINASE INHIBITOR 2C-RELATED"/>
    <property type="match status" value="1"/>
</dbReference>
<feature type="repeat" description="ANK" evidence="3">
    <location>
        <begin position="1159"/>
        <end position="1191"/>
    </location>
</feature>
<feature type="transmembrane region" description="Helical" evidence="5">
    <location>
        <begin position="277"/>
        <end position="298"/>
    </location>
</feature>
<dbReference type="STRING" id="56646.A0A2L2U0P6"/>
<evidence type="ECO:0000313" key="6">
    <source>
        <dbReference type="EMBL" id="CEI67395.1"/>
    </source>
</evidence>
<evidence type="ECO:0000313" key="7">
    <source>
        <dbReference type="Proteomes" id="UP000245910"/>
    </source>
</evidence>
<dbReference type="InterPro" id="IPR051637">
    <property type="entry name" value="Ank_repeat_dom-contain_49"/>
</dbReference>
<dbReference type="Pfam" id="PF13637">
    <property type="entry name" value="Ank_4"/>
    <property type="match status" value="2"/>
</dbReference>
<proteinExistence type="predicted"/>
<evidence type="ECO:0000256" key="2">
    <source>
        <dbReference type="ARBA" id="ARBA00023043"/>
    </source>
</evidence>
<feature type="repeat" description="ANK" evidence="3">
    <location>
        <begin position="1192"/>
        <end position="1224"/>
    </location>
</feature>
<feature type="repeat" description="ANK" evidence="3">
    <location>
        <begin position="1225"/>
        <end position="1257"/>
    </location>
</feature>
<reference evidence="7" key="1">
    <citation type="submission" date="2014-10" db="EMBL/GenBank/DDBJ databases">
        <authorList>
            <person name="King R."/>
        </authorList>
    </citation>
    <scope>NUCLEOTIDE SEQUENCE [LARGE SCALE GENOMIC DNA]</scope>
    <source>
        <strain evidence="7">A3/5</strain>
    </source>
</reference>
<dbReference type="PANTHER" id="PTHR24180:SF52">
    <property type="match status" value="1"/>
</dbReference>
<evidence type="ECO:0000256" key="4">
    <source>
        <dbReference type="SAM" id="MobiDB-lite"/>
    </source>
</evidence>